<feature type="domain" description="BZIP" evidence="3">
    <location>
        <begin position="471"/>
        <end position="524"/>
    </location>
</feature>
<accession>A0ABP0C030</accession>
<dbReference type="CDD" id="cd14686">
    <property type="entry name" value="bZIP"/>
    <property type="match status" value="1"/>
</dbReference>
<dbReference type="PROSITE" id="PS50217">
    <property type="entry name" value="BZIP"/>
    <property type="match status" value="1"/>
</dbReference>
<dbReference type="InterPro" id="IPR046347">
    <property type="entry name" value="bZIP_sf"/>
</dbReference>
<evidence type="ECO:0000313" key="4">
    <source>
        <dbReference type="EMBL" id="CAK7225032.1"/>
    </source>
</evidence>
<dbReference type="SUPFAM" id="SSF57959">
    <property type="entry name" value="Leucine zipper domain"/>
    <property type="match status" value="1"/>
</dbReference>
<feature type="region of interest" description="Disordered" evidence="2">
    <location>
        <begin position="1"/>
        <end position="53"/>
    </location>
</feature>
<protein>
    <recommendedName>
        <fullName evidence="3">BZIP domain-containing protein</fullName>
    </recommendedName>
</protein>
<dbReference type="EMBL" id="CAWUHB010000032">
    <property type="protein sequence ID" value="CAK7225032.1"/>
    <property type="molecule type" value="Genomic_DNA"/>
</dbReference>
<dbReference type="PROSITE" id="PS00036">
    <property type="entry name" value="BZIP_BASIC"/>
    <property type="match status" value="1"/>
</dbReference>
<organism evidence="4 5">
    <name type="scientific">Sporothrix curviconia</name>
    <dbReference type="NCBI Taxonomy" id="1260050"/>
    <lineage>
        <taxon>Eukaryota</taxon>
        <taxon>Fungi</taxon>
        <taxon>Dikarya</taxon>
        <taxon>Ascomycota</taxon>
        <taxon>Pezizomycotina</taxon>
        <taxon>Sordariomycetes</taxon>
        <taxon>Sordariomycetidae</taxon>
        <taxon>Ophiostomatales</taxon>
        <taxon>Ophiostomataceae</taxon>
        <taxon>Sporothrix</taxon>
    </lineage>
</organism>
<feature type="region of interest" description="Disordered" evidence="2">
    <location>
        <begin position="400"/>
        <end position="421"/>
    </location>
</feature>
<reference evidence="4 5" key="1">
    <citation type="submission" date="2024-01" db="EMBL/GenBank/DDBJ databases">
        <authorList>
            <person name="Allen C."/>
            <person name="Tagirdzhanova G."/>
        </authorList>
    </citation>
    <scope>NUCLEOTIDE SEQUENCE [LARGE SCALE GENOMIC DNA]</scope>
</reference>
<feature type="compositionally biased region" description="Polar residues" evidence="2">
    <location>
        <begin position="618"/>
        <end position="632"/>
    </location>
</feature>
<feature type="region of interest" description="Disordered" evidence="2">
    <location>
        <begin position="293"/>
        <end position="318"/>
    </location>
</feature>
<evidence type="ECO:0000256" key="2">
    <source>
        <dbReference type="SAM" id="MobiDB-lite"/>
    </source>
</evidence>
<dbReference type="Proteomes" id="UP001642405">
    <property type="component" value="Unassembled WGS sequence"/>
</dbReference>
<evidence type="ECO:0000313" key="5">
    <source>
        <dbReference type="Proteomes" id="UP001642405"/>
    </source>
</evidence>
<comment type="caution">
    <text evidence="4">The sequence shown here is derived from an EMBL/GenBank/DDBJ whole genome shotgun (WGS) entry which is preliminary data.</text>
</comment>
<feature type="region of interest" description="Disordered" evidence="2">
    <location>
        <begin position="551"/>
        <end position="639"/>
    </location>
</feature>
<evidence type="ECO:0000259" key="3">
    <source>
        <dbReference type="PROSITE" id="PS50217"/>
    </source>
</evidence>
<feature type="compositionally biased region" description="Polar residues" evidence="2">
    <location>
        <begin position="204"/>
        <end position="215"/>
    </location>
</feature>
<feature type="compositionally biased region" description="Acidic residues" evidence="2">
    <location>
        <begin position="607"/>
        <end position="617"/>
    </location>
</feature>
<dbReference type="Gene3D" id="1.20.5.170">
    <property type="match status" value="1"/>
</dbReference>
<proteinExistence type="predicted"/>
<feature type="region of interest" description="Disordered" evidence="2">
    <location>
        <begin position="204"/>
        <end position="246"/>
    </location>
</feature>
<name>A0ABP0C030_9PEZI</name>
<evidence type="ECO:0000256" key="1">
    <source>
        <dbReference type="SAM" id="Coils"/>
    </source>
</evidence>
<sequence length="639" mass="69052">MAGSQSPRRVSQEPLREPPQTPPRTSHPTSTPTPPSLGHKLKTPPRHTQLPLPLPVADTHVPISLSSVFPLHLPLSLPLNLPTETTTLESHDLFGDPLYYNAETSSLESIDCMSLGHGLDLDMAADLGTTMNTSMSMDLDLDLGLDLGLDPDLNFATDVDLGQVMHLSGSPSLHSRFHSGPSALMAASTTTAAMPTAVCDNSNSHANANISQQQPPCRHRSASPPTVLFNKPSMPPDSASPYGNPEDYAMNMKKTANNIVDAYMAPSPLPPVTTASSFPGLFPLHLPREPSPATIFVRNNSPPVIRSHGHQSRDSHTTDIDSIANIAVLDSILPSVEAHDGFGPGYISRANSRDYSHGRRCSGGSSSSLDSMVGEEEDRYFARNTKTRPQPLLSSAPITPIVHAHPHPHTSNVNGPPPADPSDWRARLRYCEQAVHKASLDASLVRLLQFPEGLDAHELEARRAANLRFDRVREQRLKDRNNEAAKRSRQRKVRRIEDAEQRIEALKQDRAYLSSRVAFLEKQLAAATIGVQTGQTSQNGQNGQGVHKAYRVRGGASSRCTKPQERRGSLGRGQTHGQTHGHRGRGSGSGRTMRSRGDGSSNNTGFPDDDDDDDNEEASVNGNDVDSPNGGTITVGIMA</sequence>
<keyword evidence="5" id="KW-1185">Reference proteome</keyword>
<gene>
    <name evidence="4" type="ORF">SCUCBS95973_005723</name>
</gene>
<feature type="coiled-coil region" evidence="1">
    <location>
        <begin position="482"/>
        <end position="523"/>
    </location>
</feature>
<keyword evidence="1" id="KW-0175">Coiled coil</keyword>
<dbReference type="InterPro" id="IPR004827">
    <property type="entry name" value="bZIP"/>
</dbReference>
<feature type="region of interest" description="Disordered" evidence="2">
    <location>
        <begin position="353"/>
        <end position="376"/>
    </location>
</feature>
<dbReference type="SMART" id="SM00338">
    <property type="entry name" value="BRLZ"/>
    <property type="match status" value="1"/>
</dbReference>